<dbReference type="InterPro" id="IPR018770">
    <property type="entry name" value="ChloroindolylP_hydrolase"/>
</dbReference>
<evidence type="ECO:0000256" key="1">
    <source>
        <dbReference type="SAM" id="Phobius"/>
    </source>
</evidence>
<sequence length="237" mass="27211">MRIFMFFIALLCFVTAGYSLSGSSGSIEPTGIFALIVGIFALRFAFRGKKKFKAKVNISTGNEELDKLNTELFKRAVEDFNTLDREMKTLSDKELRKQIGKMQGIAKNFLTYLQGHPERISLSRRFVDYYQDRAILLVQKYKELEQTGLDAAEVQQSKLQIKRLLNNFDEAYADQFSKVLNAQLMDLDAEMKVMKDNMVADGLKPEIPESRKIPDRNNDLVNSIIDLTDKFLNTKRK</sequence>
<evidence type="ECO:0000313" key="2">
    <source>
        <dbReference type="EMBL" id="MCQ5342434.1"/>
    </source>
</evidence>
<comment type="caution">
    <text evidence="2">The sequence shown here is derived from an EMBL/GenBank/DDBJ whole genome shotgun (WGS) entry which is preliminary data.</text>
</comment>
<keyword evidence="1" id="KW-0472">Membrane</keyword>
<dbReference type="Proteomes" id="UP001206692">
    <property type="component" value="Unassembled WGS sequence"/>
</dbReference>
<dbReference type="Pfam" id="PF10112">
    <property type="entry name" value="Halogen_Hydrol"/>
    <property type="match status" value="1"/>
</dbReference>
<dbReference type="RefSeq" id="WP_062412179.1">
    <property type="nucleotide sequence ID" value="NZ_JAJCIO010000005.1"/>
</dbReference>
<protein>
    <submittedName>
        <fullName evidence="2">5-bromo-4-chloroindolyl phosphate hydrolysis family protein</fullName>
    </submittedName>
</protein>
<accession>A0ABT1SRG1</accession>
<keyword evidence="3" id="KW-1185">Reference proteome</keyword>
<organism evidence="2 3">
    <name type="scientific">Megasphaera massiliensis</name>
    <dbReference type="NCBI Taxonomy" id="1232428"/>
    <lineage>
        <taxon>Bacteria</taxon>
        <taxon>Bacillati</taxon>
        <taxon>Bacillota</taxon>
        <taxon>Negativicutes</taxon>
        <taxon>Veillonellales</taxon>
        <taxon>Veillonellaceae</taxon>
        <taxon>Megasphaera</taxon>
    </lineage>
</organism>
<dbReference type="EMBL" id="JANGEW010000008">
    <property type="protein sequence ID" value="MCQ5342434.1"/>
    <property type="molecule type" value="Genomic_DNA"/>
</dbReference>
<reference evidence="2 3" key="1">
    <citation type="submission" date="2022-06" db="EMBL/GenBank/DDBJ databases">
        <title>Isolation of gut microbiota from human fecal samples.</title>
        <authorList>
            <person name="Pamer E.G."/>
            <person name="Barat B."/>
            <person name="Waligurski E."/>
            <person name="Medina S."/>
            <person name="Paddock L."/>
            <person name="Mostad J."/>
        </authorList>
    </citation>
    <scope>NUCLEOTIDE SEQUENCE [LARGE SCALE GENOMIC DNA]</scope>
    <source>
        <strain evidence="2 3">DFI.1.1</strain>
    </source>
</reference>
<name>A0ABT1SRG1_9FIRM</name>
<evidence type="ECO:0000313" key="3">
    <source>
        <dbReference type="Proteomes" id="UP001206692"/>
    </source>
</evidence>
<gene>
    <name evidence="2" type="ORF">NE675_05205</name>
</gene>
<keyword evidence="1" id="KW-0812">Transmembrane</keyword>
<proteinExistence type="predicted"/>
<keyword evidence="1" id="KW-1133">Transmembrane helix</keyword>
<feature type="transmembrane region" description="Helical" evidence="1">
    <location>
        <begin position="29"/>
        <end position="46"/>
    </location>
</feature>